<keyword evidence="1 2" id="KW-0378">Hydrolase</keyword>
<keyword evidence="5" id="KW-1185">Reference proteome</keyword>
<dbReference type="GO" id="GO:0005634">
    <property type="term" value="C:nucleus"/>
    <property type="evidence" value="ECO:0007669"/>
    <property type="project" value="TreeGrafter"/>
</dbReference>
<feature type="domain" description="Nudix hydrolase" evidence="3">
    <location>
        <begin position="45"/>
        <end position="192"/>
    </location>
</feature>
<dbReference type="GO" id="GO:0005829">
    <property type="term" value="C:cytosol"/>
    <property type="evidence" value="ECO:0007669"/>
    <property type="project" value="TreeGrafter"/>
</dbReference>
<dbReference type="InterPro" id="IPR015797">
    <property type="entry name" value="NUDIX_hydrolase-like_dom_sf"/>
</dbReference>
<reference evidence="4 5" key="1">
    <citation type="journal article" date="2024" name="Front Chem Biol">
        <title>Unveiling the potential of Daldinia eschscholtzii MFLUCC 19-0629 through bioactivity and bioinformatics studies for enhanced sustainable agriculture production.</title>
        <authorList>
            <person name="Brooks S."/>
            <person name="Weaver J.A."/>
            <person name="Klomchit A."/>
            <person name="Alharthi S.A."/>
            <person name="Onlamun T."/>
            <person name="Nurani R."/>
            <person name="Vong T.K."/>
            <person name="Alberti F."/>
            <person name="Greco C."/>
        </authorList>
    </citation>
    <scope>NUCLEOTIDE SEQUENCE [LARGE SCALE GENOMIC DNA]</scope>
    <source>
        <strain evidence="4">MFLUCC 19-0629</strain>
    </source>
</reference>
<dbReference type="PANTHER" id="PTHR11839:SF1">
    <property type="entry name" value="ADP-SUGAR PYROPHOSPHATASE"/>
    <property type="match status" value="1"/>
</dbReference>
<evidence type="ECO:0000313" key="4">
    <source>
        <dbReference type="EMBL" id="KAK6952381.1"/>
    </source>
</evidence>
<dbReference type="CDD" id="cd18888">
    <property type="entry name" value="NUDIX_ADPRase_Nudt5"/>
    <property type="match status" value="1"/>
</dbReference>
<dbReference type="SUPFAM" id="SSF55811">
    <property type="entry name" value="Nudix"/>
    <property type="match status" value="1"/>
</dbReference>
<dbReference type="Pfam" id="PF00293">
    <property type="entry name" value="NUDIX"/>
    <property type="match status" value="1"/>
</dbReference>
<dbReference type="GO" id="GO:0019693">
    <property type="term" value="P:ribose phosphate metabolic process"/>
    <property type="evidence" value="ECO:0007669"/>
    <property type="project" value="TreeGrafter"/>
</dbReference>
<evidence type="ECO:0000256" key="2">
    <source>
        <dbReference type="RuleBase" id="RU003476"/>
    </source>
</evidence>
<dbReference type="PROSITE" id="PS51462">
    <property type="entry name" value="NUDIX"/>
    <property type="match status" value="1"/>
</dbReference>
<dbReference type="Gene3D" id="3.90.79.10">
    <property type="entry name" value="Nucleoside Triphosphate Pyrophosphohydrolase"/>
    <property type="match status" value="1"/>
</dbReference>
<dbReference type="PRINTS" id="PR00502">
    <property type="entry name" value="NUDIXFAMILY"/>
</dbReference>
<organism evidence="4 5">
    <name type="scientific">Daldinia eschscholtzii</name>
    <dbReference type="NCBI Taxonomy" id="292717"/>
    <lineage>
        <taxon>Eukaryota</taxon>
        <taxon>Fungi</taxon>
        <taxon>Dikarya</taxon>
        <taxon>Ascomycota</taxon>
        <taxon>Pezizomycotina</taxon>
        <taxon>Sordariomycetes</taxon>
        <taxon>Xylariomycetidae</taxon>
        <taxon>Xylariales</taxon>
        <taxon>Hypoxylaceae</taxon>
        <taxon>Daldinia</taxon>
    </lineage>
</organism>
<gene>
    <name evidence="4" type="ORF">Daesc_006917</name>
</gene>
<dbReference type="PROSITE" id="PS00893">
    <property type="entry name" value="NUDIX_BOX"/>
    <property type="match status" value="1"/>
</dbReference>
<comment type="similarity">
    <text evidence="2">Belongs to the Nudix hydrolase family.</text>
</comment>
<dbReference type="InterPro" id="IPR000086">
    <property type="entry name" value="NUDIX_hydrolase_dom"/>
</dbReference>
<dbReference type="Proteomes" id="UP001369815">
    <property type="component" value="Unassembled WGS sequence"/>
</dbReference>
<protein>
    <recommendedName>
        <fullName evidence="3">Nudix hydrolase domain-containing protein</fullName>
    </recommendedName>
</protein>
<comment type="caution">
    <text evidence="4">The sequence shown here is derived from an EMBL/GenBank/DDBJ whole genome shotgun (WGS) entry which is preliminary data.</text>
</comment>
<sequence>MSKKIAKVISTELLENKDAKWINLVKITYEDENGQVRTWEAMRRPGRPSTSAVDAVQMIAVIHHKEGPKVLLEKQFRAPAGKIVIEFPAGLVDEGETVEQAALRELKEETGYVGEVVPDRGGARPILFSSPASSSSKTFLIHLKIDPEKEENQNPKPQLEDGEFIEAFWVPLSELYAECRKLEAQGFAIDGKVGVFAEGLEMSKIWPVSVIQAKCKHCRRWCSACEDICLCGRAKPLELRTNIIEVLNPLVLAPIEILEQCLRAKEYQPPEDDYSEFIHLPDVNIPQDENQYVYDGYGTPTWEDSQFEHDVSVVMHPEVPLPRLVKIL</sequence>
<dbReference type="GO" id="GO:0047631">
    <property type="term" value="F:ADP-ribose diphosphatase activity"/>
    <property type="evidence" value="ECO:0007669"/>
    <property type="project" value="TreeGrafter"/>
</dbReference>
<name>A0AAX6MJM2_9PEZI</name>
<accession>A0AAX6MJM2</accession>
<evidence type="ECO:0000256" key="1">
    <source>
        <dbReference type="ARBA" id="ARBA00022801"/>
    </source>
</evidence>
<proteinExistence type="inferred from homology"/>
<dbReference type="AlphaFoldDB" id="A0AAX6MJM2"/>
<dbReference type="InterPro" id="IPR020476">
    <property type="entry name" value="Nudix_hydrolase"/>
</dbReference>
<dbReference type="GO" id="GO:0006753">
    <property type="term" value="P:nucleoside phosphate metabolic process"/>
    <property type="evidence" value="ECO:0007669"/>
    <property type="project" value="TreeGrafter"/>
</dbReference>
<evidence type="ECO:0000313" key="5">
    <source>
        <dbReference type="Proteomes" id="UP001369815"/>
    </source>
</evidence>
<evidence type="ECO:0000259" key="3">
    <source>
        <dbReference type="PROSITE" id="PS51462"/>
    </source>
</evidence>
<dbReference type="InterPro" id="IPR020084">
    <property type="entry name" value="NUDIX_hydrolase_CS"/>
</dbReference>
<dbReference type="PANTHER" id="PTHR11839">
    <property type="entry name" value="UDP/ADP-SUGAR PYROPHOSPHATASE"/>
    <property type="match status" value="1"/>
</dbReference>
<dbReference type="EMBL" id="JBANMG010000006">
    <property type="protein sequence ID" value="KAK6952381.1"/>
    <property type="molecule type" value="Genomic_DNA"/>
</dbReference>